<evidence type="ECO:0000256" key="1">
    <source>
        <dbReference type="ARBA" id="ARBA00001070"/>
    </source>
</evidence>
<keyword evidence="6" id="KW-0720">Serine protease</keyword>
<dbReference type="InterPro" id="IPR051167">
    <property type="entry name" value="Prolyl_oligopep/macrocyclase"/>
</dbReference>
<dbReference type="Pfam" id="PF00326">
    <property type="entry name" value="Peptidase_S9"/>
    <property type="match status" value="1"/>
</dbReference>
<dbReference type="EMBL" id="AVCK01000023">
    <property type="protein sequence ID" value="KFN45783.1"/>
    <property type="molecule type" value="Genomic_DNA"/>
</dbReference>
<dbReference type="SUPFAM" id="SSF53474">
    <property type="entry name" value="alpha/beta-Hydrolases"/>
    <property type="match status" value="1"/>
</dbReference>
<keyword evidence="10" id="KW-1185">Reference proteome</keyword>
<evidence type="ECO:0000313" key="9">
    <source>
        <dbReference type="EMBL" id="KFN45783.1"/>
    </source>
</evidence>
<dbReference type="eggNOG" id="COG1505">
    <property type="taxonomic scope" value="Bacteria"/>
</dbReference>
<keyword evidence="4" id="KW-0645">Protease</keyword>
<evidence type="ECO:0000256" key="2">
    <source>
        <dbReference type="ARBA" id="ARBA00005228"/>
    </source>
</evidence>
<comment type="catalytic activity">
    <reaction evidence="1">
        <text>Hydrolysis of Pro-|-Xaa &gt;&gt; Ala-|-Xaa in oligopeptides.</text>
        <dbReference type="EC" id="3.4.21.26"/>
    </reaction>
</comment>
<dbReference type="GO" id="GO:0070012">
    <property type="term" value="F:oligopeptidase activity"/>
    <property type="evidence" value="ECO:0007669"/>
    <property type="project" value="TreeGrafter"/>
</dbReference>
<dbReference type="PANTHER" id="PTHR42881">
    <property type="entry name" value="PROLYL ENDOPEPTIDASE"/>
    <property type="match status" value="1"/>
</dbReference>
<dbReference type="PANTHER" id="PTHR42881:SF2">
    <property type="entry name" value="PROLYL ENDOPEPTIDASE"/>
    <property type="match status" value="1"/>
</dbReference>
<dbReference type="InterPro" id="IPR029058">
    <property type="entry name" value="AB_hydrolase_fold"/>
</dbReference>
<keyword evidence="5" id="KW-0378">Hydrolase</keyword>
<gene>
    <name evidence="9" type="ORF">N787_12030</name>
</gene>
<dbReference type="GO" id="GO:0004252">
    <property type="term" value="F:serine-type endopeptidase activity"/>
    <property type="evidence" value="ECO:0007669"/>
    <property type="project" value="UniProtKB-EC"/>
</dbReference>
<dbReference type="InterPro" id="IPR002471">
    <property type="entry name" value="Pept_S9_AS"/>
</dbReference>
<dbReference type="GO" id="GO:0006508">
    <property type="term" value="P:proteolysis"/>
    <property type="evidence" value="ECO:0007669"/>
    <property type="project" value="UniProtKB-KW"/>
</dbReference>
<dbReference type="EC" id="3.4.21.26" evidence="3"/>
<evidence type="ECO:0000256" key="3">
    <source>
        <dbReference type="ARBA" id="ARBA00011897"/>
    </source>
</evidence>
<feature type="domain" description="Peptidase S9A N-terminal" evidence="8">
    <location>
        <begin position="7"/>
        <end position="416"/>
    </location>
</feature>
<accession>A0A091AZN4</accession>
<proteinExistence type="inferred from homology"/>
<evidence type="ECO:0000313" key="10">
    <source>
        <dbReference type="Proteomes" id="UP000029393"/>
    </source>
</evidence>
<evidence type="ECO:0000256" key="4">
    <source>
        <dbReference type="ARBA" id="ARBA00022670"/>
    </source>
</evidence>
<evidence type="ECO:0000256" key="6">
    <source>
        <dbReference type="ARBA" id="ARBA00022825"/>
    </source>
</evidence>
<evidence type="ECO:0000256" key="5">
    <source>
        <dbReference type="ARBA" id="ARBA00022801"/>
    </source>
</evidence>
<dbReference type="GO" id="GO:0005829">
    <property type="term" value="C:cytosol"/>
    <property type="evidence" value="ECO:0007669"/>
    <property type="project" value="TreeGrafter"/>
</dbReference>
<dbReference type="Gene3D" id="3.40.50.1820">
    <property type="entry name" value="alpha/beta hydrolase"/>
    <property type="match status" value="1"/>
</dbReference>
<sequence>MPGGYPPARRTDVVDTFHGVEVRDPYRWMEDLRSPELAAWIEAQNQRAEPGLRGEPAYARALARMKALENLYPTQEPGREAGGRTFFRTLVDERIHLMVRGPGDAAPRTLVDAAALGEGGMVRAFVPSPDGRRVAYIINRNGADWGEIRLLDVDAPEAPIAVLANIRFEGPMQWSADGDGLVYRRFAPPRDGRPEAPAEDPALYLHRLGTPVADDVRLFSLPEDRSDWSLAFDLPGDRRQLFASVERGPWHDGNLGGSRAQLHLLELEASGHLRKGAKPRVLTEPDAAYRVLHVEDGRALVFTDRDAPRRRVAWMDLAEPAPARWQPVIPEGEGVLTNAQWYGGRLVAHSIENVHSVLRVFDADGKSLGDVALPGTGVVQGLYGGADSPRVSLLYSGLLQPPVLLQHDLATGQTRVESEAEQAPDLSAYEVSQEWFASKDGTRVPMFIVARKAVARDGSHPTLLYGYGASGTSELPYFREDALAWVQLGGIYAIANLRGGGEFGRAWYEAAIRERKQTTYDDMIAAAEHLVASGRTGPKRLAIAGASNGGMLVTAVMVQRPDLLAAVLADVPVTDAMRRHIAGNGAQQVDQWGTPADADVFPALRAYSPLHNLAPGTCYPATLVTTSHDDQRLPAWHAYKFTAALQAAQGCETPILMLSRASGGHGGGGVSGWMDSVAIQYAFLARVLGLGEAGDDGSGTGGGD</sequence>
<dbReference type="Pfam" id="PF02897">
    <property type="entry name" value="Peptidase_S9_N"/>
    <property type="match status" value="1"/>
</dbReference>
<comment type="similarity">
    <text evidence="2">Belongs to the peptidase S9A family.</text>
</comment>
<dbReference type="PATRIC" id="fig|1384056.3.peg.1735"/>
<dbReference type="Proteomes" id="UP000029393">
    <property type="component" value="Unassembled WGS sequence"/>
</dbReference>
<organism evidence="9 10">
    <name type="scientific">Arenimonas metalli CF5-1</name>
    <dbReference type="NCBI Taxonomy" id="1384056"/>
    <lineage>
        <taxon>Bacteria</taxon>
        <taxon>Pseudomonadati</taxon>
        <taxon>Pseudomonadota</taxon>
        <taxon>Gammaproteobacteria</taxon>
        <taxon>Lysobacterales</taxon>
        <taxon>Lysobacteraceae</taxon>
        <taxon>Arenimonas</taxon>
    </lineage>
</organism>
<dbReference type="SUPFAM" id="SSF50993">
    <property type="entry name" value="Peptidase/esterase 'gauge' domain"/>
    <property type="match status" value="1"/>
</dbReference>
<dbReference type="InterPro" id="IPR001375">
    <property type="entry name" value="Peptidase_S9_cat"/>
</dbReference>
<evidence type="ECO:0000259" key="8">
    <source>
        <dbReference type="Pfam" id="PF02897"/>
    </source>
</evidence>
<protein>
    <recommendedName>
        <fullName evidence="3">prolyl oligopeptidase</fullName>
        <ecNumber evidence="3">3.4.21.26</ecNumber>
    </recommendedName>
</protein>
<dbReference type="AlphaFoldDB" id="A0A091AZN4"/>
<comment type="caution">
    <text evidence="9">The sequence shown here is derived from an EMBL/GenBank/DDBJ whole genome shotgun (WGS) entry which is preliminary data.</text>
</comment>
<evidence type="ECO:0000259" key="7">
    <source>
        <dbReference type="Pfam" id="PF00326"/>
    </source>
</evidence>
<feature type="domain" description="Peptidase S9 prolyl oligopeptidase catalytic" evidence="7">
    <location>
        <begin position="478"/>
        <end position="689"/>
    </location>
</feature>
<dbReference type="STRING" id="1384056.N787_12030"/>
<dbReference type="PRINTS" id="PR00862">
    <property type="entry name" value="PROLIGOPTASE"/>
</dbReference>
<dbReference type="Gene3D" id="2.130.10.120">
    <property type="entry name" value="Prolyl oligopeptidase, N-terminal domain"/>
    <property type="match status" value="1"/>
</dbReference>
<name>A0A091AZN4_9GAMM</name>
<dbReference type="PROSITE" id="PS00708">
    <property type="entry name" value="PRO_ENDOPEP_SER"/>
    <property type="match status" value="1"/>
</dbReference>
<dbReference type="InterPro" id="IPR023302">
    <property type="entry name" value="Pept_S9A_N"/>
</dbReference>
<dbReference type="InterPro" id="IPR002470">
    <property type="entry name" value="Peptidase_S9A"/>
</dbReference>
<reference evidence="9 10" key="1">
    <citation type="submission" date="2013-09" db="EMBL/GenBank/DDBJ databases">
        <title>Genome sequencing of Arenimonas metalli.</title>
        <authorList>
            <person name="Chen F."/>
            <person name="Wang G."/>
        </authorList>
    </citation>
    <scope>NUCLEOTIDE SEQUENCE [LARGE SCALE GENOMIC DNA]</scope>
    <source>
        <strain evidence="9 10">CF5-1</strain>
    </source>
</reference>